<organism evidence="2 3">
    <name type="scientific">Marchantia polymorpha</name>
    <name type="common">Common liverwort</name>
    <name type="synonym">Marchantia aquatica</name>
    <dbReference type="NCBI Taxonomy" id="3197"/>
    <lineage>
        <taxon>Eukaryota</taxon>
        <taxon>Viridiplantae</taxon>
        <taxon>Streptophyta</taxon>
        <taxon>Embryophyta</taxon>
        <taxon>Marchantiophyta</taxon>
        <taxon>Marchantiopsida</taxon>
        <taxon>Marchantiidae</taxon>
        <taxon>Marchantiales</taxon>
        <taxon>Marchantiaceae</taxon>
        <taxon>Marchantia</taxon>
    </lineage>
</organism>
<sequence>MSSGILRRRVHHEDVGGGKYERVLSNGSDGVSEPLLGADYYDQRSRQAYYTYGFIRLAARWCPCWPRTSDEDDDDVRGRSKADQVWSNIFSRLLVQWAQWFTNVVVGSGALLGTVFFRVLRRPGHGERTMIADLSPLQARAWRKQKWGQCLNNRVEKKTQSLKAEKIKSSKDKKTQSSKAHMEMERRLQQLQDKLHVPFDGALPEHQEALKSLWRAAFANRELPGLVCEEWKEMGWQGNDPSTDFRGGGYVSLENLLFLAHKFPRSFQRLLHKKEGKRATWEYPFAVAGLNITFMLIQMLDLRAAVPSTPAGVTFCKILAEDEAAFDMLYCVAFEMMDAQWLAMHASYMEFNAVLRATRTQLERELMLEDVNRVEDLPAYSLLLAD</sequence>
<dbReference type="EMBL" id="KZ772709">
    <property type="protein sequence ID" value="PTQ40888.1"/>
    <property type="molecule type" value="Genomic_DNA"/>
</dbReference>
<gene>
    <name evidence="2" type="ORF">MARPO_0037s0066</name>
</gene>
<dbReference type="InterPro" id="IPR006816">
    <property type="entry name" value="ELMO_dom"/>
</dbReference>
<dbReference type="OrthoDB" id="67155at2759"/>
<reference evidence="3" key="1">
    <citation type="journal article" date="2017" name="Cell">
        <title>Insights into land plant evolution garnered from the Marchantia polymorpha genome.</title>
        <authorList>
            <person name="Bowman J.L."/>
            <person name="Kohchi T."/>
            <person name="Yamato K.T."/>
            <person name="Jenkins J."/>
            <person name="Shu S."/>
            <person name="Ishizaki K."/>
            <person name="Yamaoka S."/>
            <person name="Nishihama R."/>
            <person name="Nakamura Y."/>
            <person name="Berger F."/>
            <person name="Adam C."/>
            <person name="Aki S.S."/>
            <person name="Althoff F."/>
            <person name="Araki T."/>
            <person name="Arteaga-Vazquez M.A."/>
            <person name="Balasubrmanian S."/>
            <person name="Barry K."/>
            <person name="Bauer D."/>
            <person name="Boehm C.R."/>
            <person name="Briginshaw L."/>
            <person name="Caballero-Perez J."/>
            <person name="Catarino B."/>
            <person name="Chen F."/>
            <person name="Chiyoda S."/>
            <person name="Chovatia M."/>
            <person name="Davies K.M."/>
            <person name="Delmans M."/>
            <person name="Demura T."/>
            <person name="Dierschke T."/>
            <person name="Dolan L."/>
            <person name="Dorantes-Acosta A.E."/>
            <person name="Eklund D.M."/>
            <person name="Florent S.N."/>
            <person name="Flores-Sandoval E."/>
            <person name="Fujiyama A."/>
            <person name="Fukuzawa H."/>
            <person name="Galik B."/>
            <person name="Grimanelli D."/>
            <person name="Grimwood J."/>
            <person name="Grossniklaus U."/>
            <person name="Hamada T."/>
            <person name="Haseloff J."/>
            <person name="Hetherington A.J."/>
            <person name="Higo A."/>
            <person name="Hirakawa Y."/>
            <person name="Hundley H.N."/>
            <person name="Ikeda Y."/>
            <person name="Inoue K."/>
            <person name="Inoue S.I."/>
            <person name="Ishida S."/>
            <person name="Jia Q."/>
            <person name="Kakita M."/>
            <person name="Kanazawa T."/>
            <person name="Kawai Y."/>
            <person name="Kawashima T."/>
            <person name="Kennedy M."/>
            <person name="Kinose K."/>
            <person name="Kinoshita T."/>
            <person name="Kohara Y."/>
            <person name="Koide E."/>
            <person name="Komatsu K."/>
            <person name="Kopischke S."/>
            <person name="Kubo M."/>
            <person name="Kyozuka J."/>
            <person name="Lagercrantz U."/>
            <person name="Lin S.S."/>
            <person name="Lindquist E."/>
            <person name="Lipzen A.M."/>
            <person name="Lu C.W."/>
            <person name="De Luna E."/>
            <person name="Martienssen R.A."/>
            <person name="Minamino N."/>
            <person name="Mizutani M."/>
            <person name="Mizutani M."/>
            <person name="Mochizuki N."/>
            <person name="Monte I."/>
            <person name="Mosher R."/>
            <person name="Nagasaki H."/>
            <person name="Nakagami H."/>
            <person name="Naramoto S."/>
            <person name="Nishitani K."/>
            <person name="Ohtani M."/>
            <person name="Okamoto T."/>
            <person name="Okumura M."/>
            <person name="Phillips J."/>
            <person name="Pollak B."/>
            <person name="Reinders A."/>
            <person name="Rovekamp M."/>
            <person name="Sano R."/>
            <person name="Sawa S."/>
            <person name="Schmid M.W."/>
            <person name="Shirakawa M."/>
            <person name="Solano R."/>
            <person name="Spunde A."/>
            <person name="Suetsugu N."/>
            <person name="Sugano S."/>
            <person name="Sugiyama A."/>
            <person name="Sun R."/>
            <person name="Suzuki Y."/>
            <person name="Takenaka M."/>
            <person name="Takezawa D."/>
            <person name="Tomogane H."/>
            <person name="Tsuzuki M."/>
            <person name="Ueda T."/>
            <person name="Umeda M."/>
            <person name="Ward J.M."/>
            <person name="Watanabe Y."/>
            <person name="Yazaki K."/>
            <person name="Yokoyama R."/>
            <person name="Yoshitake Y."/>
            <person name="Yotsui I."/>
            <person name="Zachgo S."/>
            <person name="Schmutz J."/>
        </authorList>
    </citation>
    <scope>NUCLEOTIDE SEQUENCE [LARGE SCALE GENOMIC DNA]</scope>
    <source>
        <strain evidence="3">Tak-1</strain>
    </source>
</reference>
<dbReference type="PROSITE" id="PS51335">
    <property type="entry name" value="ELMO"/>
    <property type="match status" value="1"/>
</dbReference>
<dbReference type="AlphaFoldDB" id="A0A2R6X452"/>
<name>A0A2R6X452_MARPO</name>
<accession>A0A2R6X452</accession>
<dbReference type="PANTHER" id="PTHR12771">
    <property type="entry name" value="ENGULFMENT AND CELL MOTILITY"/>
    <property type="match status" value="1"/>
</dbReference>
<dbReference type="Gramene" id="Mp3g11310.1">
    <property type="protein sequence ID" value="Mp3g11310.1.cds"/>
    <property type="gene ID" value="Mp3g11310"/>
</dbReference>
<feature type="domain" description="ELMO" evidence="1">
    <location>
        <begin position="205"/>
        <end position="366"/>
    </location>
</feature>
<protein>
    <recommendedName>
        <fullName evidence="1">ELMO domain-containing protein</fullName>
    </recommendedName>
</protein>
<evidence type="ECO:0000313" key="2">
    <source>
        <dbReference type="EMBL" id="PTQ40888.1"/>
    </source>
</evidence>
<dbReference type="OMA" id="SCVEHQD"/>
<dbReference type="Proteomes" id="UP000244005">
    <property type="component" value="Unassembled WGS sequence"/>
</dbReference>
<dbReference type="PANTHER" id="PTHR12771:SF56">
    <property type="entry name" value="CED-12"/>
    <property type="match status" value="1"/>
</dbReference>
<dbReference type="Pfam" id="PF04727">
    <property type="entry name" value="ELMO_CED12"/>
    <property type="match status" value="1"/>
</dbReference>
<keyword evidence="3" id="KW-1185">Reference proteome</keyword>
<evidence type="ECO:0000313" key="3">
    <source>
        <dbReference type="Proteomes" id="UP000244005"/>
    </source>
</evidence>
<dbReference type="InterPro" id="IPR050868">
    <property type="entry name" value="ELMO_domain-containing"/>
</dbReference>
<evidence type="ECO:0000259" key="1">
    <source>
        <dbReference type="PROSITE" id="PS51335"/>
    </source>
</evidence>
<proteinExistence type="predicted"/>